<keyword evidence="5" id="KW-1185">Reference proteome</keyword>
<feature type="compositionally biased region" description="Acidic residues" evidence="3">
    <location>
        <begin position="127"/>
        <end position="151"/>
    </location>
</feature>
<dbReference type="AlphaFoldDB" id="A0A9P4HY59"/>
<organism evidence="4 5">
    <name type="scientific">Saccharata proteae CBS 121410</name>
    <dbReference type="NCBI Taxonomy" id="1314787"/>
    <lineage>
        <taxon>Eukaryota</taxon>
        <taxon>Fungi</taxon>
        <taxon>Dikarya</taxon>
        <taxon>Ascomycota</taxon>
        <taxon>Pezizomycotina</taxon>
        <taxon>Dothideomycetes</taxon>
        <taxon>Dothideomycetes incertae sedis</taxon>
        <taxon>Botryosphaeriales</taxon>
        <taxon>Saccharataceae</taxon>
        <taxon>Saccharata</taxon>
    </lineage>
</organism>
<sequence length="181" mass="20093">TRFELGIWYALQAWPALTVAIQSQFGGPNGADKRDWLAGAIADIFDQNPETDAEDVEMVLLQVMEDEFEVRLEDESEVPIAANIFKMKQEIAAGEYTTVDQMERRWQKRRGKGPNLSNVQVIQQGTTEDDSGDSVDDEEASGDEGDDDVEMGDAPPAPPKPKPEPEVDEDGFTKVVGKKRH</sequence>
<name>A0A9P4HY59_9PEZI</name>
<comment type="caution">
    <text evidence="4">The sequence shown here is derived from an EMBL/GenBank/DDBJ whole genome shotgun (WGS) entry which is preliminary data.</text>
</comment>
<evidence type="ECO:0000256" key="2">
    <source>
        <dbReference type="ARBA" id="ARBA00022552"/>
    </source>
</evidence>
<dbReference type="Proteomes" id="UP000799776">
    <property type="component" value="Unassembled WGS sequence"/>
</dbReference>
<dbReference type="InterPro" id="IPR019398">
    <property type="entry name" value="Pre-rRNA_process_TSR2"/>
</dbReference>
<keyword evidence="2" id="KW-0698">rRNA processing</keyword>
<dbReference type="Pfam" id="PF10273">
    <property type="entry name" value="WGG"/>
    <property type="match status" value="1"/>
</dbReference>
<dbReference type="OrthoDB" id="263560at2759"/>
<evidence type="ECO:0000313" key="5">
    <source>
        <dbReference type="Proteomes" id="UP000799776"/>
    </source>
</evidence>
<accession>A0A9P4HY59</accession>
<dbReference type="PANTHER" id="PTHR21250">
    <property type="entry name" value="PRE-RRNA-PROCESSING PROTEIN TSR2 HOMOLOG"/>
    <property type="match status" value="1"/>
</dbReference>
<protein>
    <recommendedName>
        <fullName evidence="6">Pre-rRNA-processing protein TSR2</fullName>
    </recommendedName>
</protein>
<evidence type="ECO:0000313" key="4">
    <source>
        <dbReference type="EMBL" id="KAF2091385.1"/>
    </source>
</evidence>
<dbReference type="GO" id="GO:0006364">
    <property type="term" value="P:rRNA processing"/>
    <property type="evidence" value="ECO:0007669"/>
    <property type="project" value="UniProtKB-KW"/>
</dbReference>
<feature type="region of interest" description="Disordered" evidence="3">
    <location>
        <begin position="107"/>
        <end position="181"/>
    </location>
</feature>
<dbReference type="EMBL" id="ML978711">
    <property type="protein sequence ID" value="KAF2091385.1"/>
    <property type="molecule type" value="Genomic_DNA"/>
</dbReference>
<comment type="similarity">
    <text evidence="1">Belongs to the TSR2 family.</text>
</comment>
<feature type="compositionally biased region" description="Polar residues" evidence="3">
    <location>
        <begin position="115"/>
        <end position="126"/>
    </location>
</feature>
<gene>
    <name evidence="4" type="ORF">K490DRAFT_32884</name>
</gene>
<evidence type="ECO:0008006" key="6">
    <source>
        <dbReference type="Google" id="ProtNLM"/>
    </source>
</evidence>
<feature type="non-terminal residue" evidence="4">
    <location>
        <position position="1"/>
    </location>
</feature>
<evidence type="ECO:0000256" key="3">
    <source>
        <dbReference type="SAM" id="MobiDB-lite"/>
    </source>
</evidence>
<proteinExistence type="inferred from homology"/>
<evidence type="ECO:0000256" key="1">
    <source>
        <dbReference type="ARBA" id="ARBA00006524"/>
    </source>
</evidence>
<reference evidence="4" key="1">
    <citation type="journal article" date="2020" name="Stud. Mycol.">
        <title>101 Dothideomycetes genomes: a test case for predicting lifestyles and emergence of pathogens.</title>
        <authorList>
            <person name="Haridas S."/>
            <person name="Albert R."/>
            <person name="Binder M."/>
            <person name="Bloem J."/>
            <person name="Labutti K."/>
            <person name="Salamov A."/>
            <person name="Andreopoulos B."/>
            <person name="Baker S."/>
            <person name="Barry K."/>
            <person name="Bills G."/>
            <person name="Bluhm B."/>
            <person name="Cannon C."/>
            <person name="Castanera R."/>
            <person name="Culley D."/>
            <person name="Daum C."/>
            <person name="Ezra D."/>
            <person name="Gonzalez J."/>
            <person name="Henrissat B."/>
            <person name="Kuo A."/>
            <person name="Liang C."/>
            <person name="Lipzen A."/>
            <person name="Lutzoni F."/>
            <person name="Magnuson J."/>
            <person name="Mondo S."/>
            <person name="Nolan M."/>
            <person name="Ohm R."/>
            <person name="Pangilinan J."/>
            <person name="Park H.-J."/>
            <person name="Ramirez L."/>
            <person name="Alfaro M."/>
            <person name="Sun H."/>
            <person name="Tritt A."/>
            <person name="Yoshinaga Y."/>
            <person name="Zwiers L.-H."/>
            <person name="Turgeon B."/>
            <person name="Goodwin S."/>
            <person name="Spatafora J."/>
            <person name="Crous P."/>
            <person name="Grigoriev I."/>
        </authorList>
    </citation>
    <scope>NUCLEOTIDE SEQUENCE</scope>
    <source>
        <strain evidence="4">CBS 121410</strain>
    </source>
</reference>